<protein>
    <submittedName>
        <fullName evidence="4">ArsA family ATPase</fullName>
    </submittedName>
</protein>
<comment type="caution">
    <text evidence="4">The sequence shown here is derived from an EMBL/GenBank/DDBJ whole genome shotgun (WGS) entry which is preliminary data.</text>
</comment>
<dbReference type="AlphaFoldDB" id="A0AAW9QZV9"/>
<dbReference type="RefSeq" id="WP_332867621.1">
    <property type="nucleotide sequence ID" value="NZ_JBAFSM010000077.1"/>
</dbReference>
<dbReference type="EMBL" id="JBAFSM010000077">
    <property type="protein sequence ID" value="MEG3440152.1"/>
    <property type="molecule type" value="Genomic_DNA"/>
</dbReference>
<dbReference type="Gene3D" id="3.40.50.300">
    <property type="entry name" value="P-loop containing nucleotide triphosphate hydrolases"/>
    <property type="match status" value="1"/>
</dbReference>
<evidence type="ECO:0000313" key="4">
    <source>
        <dbReference type="EMBL" id="MEG3440152.1"/>
    </source>
</evidence>
<feature type="domain" description="ArsA HSP20-like" evidence="3">
    <location>
        <begin position="300"/>
        <end position="358"/>
    </location>
</feature>
<dbReference type="Pfam" id="PF17886">
    <property type="entry name" value="ArsA_HSP20"/>
    <property type="match status" value="1"/>
</dbReference>
<dbReference type="PANTHER" id="PTHR43868">
    <property type="entry name" value="OS02G0711200 PROTEIN"/>
    <property type="match status" value="1"/>
</dbReference>
<dbReference type="Proteomes" id="UP001328733">
    <property type="component" value="Unassembled WGS sequence"/>
</dbReference>
<reference evidence="4 5" key="1">
    <citation type="submission" date="2024-01" db="EMBL/GenBank/DDBJ databases">
        <title>Genomic insights into the taxonomy and metabolism of the cyanobacterium Pannus brasiliensis CCIBt3594.</title>
        <authorList>
            <person name="Machado M."/>
            <person name="Botero N.B."/>
            <person name="Andreote A.P.D."/>
            <person name="Feitosa A.M.T."/>
            <person name="Popin R."/>
            <person name="Sivonen K."/>
            <person name="Fiore M.F."/>
        </authorList>
    </citation>
    <scope>NUCLEOTIDE SEQUENCE [LARGE SCALE GENOMIC DNA]</scope>
    <source>
        <strain evidence="4 5">CCIBt3594</strain>
    </source>
</reference>
<dbReference type="Gene3D" id="2.60.40.790">
    <property type="match status" value="1"/>
</dbReference>
<dbReference type="SUPFAM" id="SSF52540">
    <property type="entry name" value="P-loop containing nucleoside triphosphate hydrolases"/>
    <property type="match status" value="1"/>
</dbReference>
<sequence length="358" mass="38783">MSLILTFLGKGGSGRSTVAIAAAKKLADRGARVLLIGQDPGPAWAMPLGVSPTDSVAEIAPNLSIVQLNSTRLLERSWEEVKDLEKQYLRSPTLKNVYGQELGILPGMDGALALNALREYNKSGKYDVIVYDGTGDLNTLRMFAIPEVGSWYLRRFRQVFTDSDIGRTLSPFVQPIAGAILNVSWNPDDLAKNAGSNILEEGRQALSNPSRMIAYLVTDDTPISIATAQYLWGGAQQIGLNVGGVIFNRSSATDDFSPLPVSVLPTVIHGDWSSVFSELPDFLDAPEPPKPLIIDTAARQVKVFLPGFEKKQVKLTQSGPELTIDAGDQRRNIDVPPPLAGQPVKGAKFHEGYLIISF</sequence>
<dbReference type="Pfam" id="PF02374">
    <property type="entry name" value="ArsA_ATPase"/>
    <property type="match status" value="1"/>
</dbReference>
<proteinExistence type="inferred from homology"/>
<comment type="similarity">
    <text evidence="1">Belongs to the arsA ATPase family.</text>
</comment>
<dbReference type="InterPro" id="IPR008978">
    <property type="entry name" value="HSP20-like_chaperone"/>
</dbReference>
<evidence type="ECO:0000259" key="2">
    <source>
        <dbReference type="Pfam" id="PF02374"/>
    </source>
</evidence>
<gene>
    <name evidence="4" type="ORF">V0288_23685</name>
</gene>
<dbReference type="InterPro" id="IPR053262">
    <property type="entry name" value="ArsA_ATPase-like"/>
</dbReference>
<dbReference type="InterPro" id="IPR025723">
    <property type="entry name" value="ArsA/GET3_ATPase-like"/>
</dbReference>
<dbReference type="InterPro" id="IPR040612">
    <property type="entry name" value="ArsA_HSP20-like"/>
</dbReference>
<evidence type="ECO:0000256" key="1">
    <source>
        <dbReference type="ARBA" id="ARBA00011040"/>
    </source>
</evidence>
<dbReference type="InterPro" id="IPR027417">
    <property type="entry name" value="P-loop_NTPase"/>
</dbReference>
<feature type="domain" description="ArsA/GET3 Anion-transporting ATPase-like" evidence="2">
    <location>
        <begin position="4"/>
        <end position="249"/>
    </location>
</feature>
<organism evidence="4 5">
    <name type="scientific">Pannus brasiliensis CCIBt3594</name>
    <dbReference type="NCBI Taxonomy" id="1427578"/>
    <lineage>
        <taxon>Bacteria</taxon>
        <taxon>Bacillati</taxon>
        <taxon>Cyanobacteriota</taxon>
        <taxon>Cyanophyceae</taxon>
        <taxon>Oscillatoriophycideae</taxon>
        <taxon>Chroococcales</taxon>
        <taxon>Microcystaceae</taxon>
        <taxon>Pannus</taxon>
    </lineage>
</organism>
<evidence type="ECO:0000259" key="3">
    <source>
        <dbReference type="Pfam" id="PF17886"/>
    </source>
</evidence>
<evidence type="ECO:0000313" key="5">
    <source>
        <dbReference type="Proteomes" id="UP001328733"/>
    </source>
</evidence>
<accession>A0AAW9QZV9</accession>
<dbReference type="PANTHER" id="PTHR43868:SF1">
    <property type="entry name" value="P-LOOP CONTAINING NUCLEOSIDE TRIPHOSPHATE HYDROLASES SUPERFAMILY PROTEIN"/>
    <property type="match status" value="1"/>
</dbReference>
<name>A0AAW9QZV9_9CHRO</name>
<keyword evidence="5" id="KW-1185">Reference proteome</keyword>
<dbReference type="CDD" id="cd02035">
    <property type="entry name" value="ArsA"/>
    <property type="match status" value="1"/>
</dbReference>